<dbReference type="NCBIfam" id="TIGR00594">
    <property type="entry name" value="polc"/>
    <property type="match status" value="1"/>
</dbReference>
<name>A0ABS9EUC2_9BACT</name>
<dbReference type="GO" id="GO:0003887">
    <property type="term" value="F:DNA-directed DNA polymerase activity"/>
    <property type="evidence" value="ECO:0007669"/>
    <property type="project" value="UniProtKB-EC"/>
</dbReference>
<evidence type="ECO:0000256" key="6">
    <source>
        <dbReference type="ARBA" id="ARBA00049244"/>
    </source>
</evidence>
<dbReference type="NCBIfam" id="NF004226">
    <property type="entry name" value="PRK05673.1"/>
    <property type="match status" value="1"/>
</dbReference>
<dbReference type="PANTHER" id="PTHR32294:SF0">
    <property type="entry name" value="DNA POLYMERASE III SUBUNIT ALPHA"/>
    <property type="match status" value="1"/>
</dbReference>
<feature type="domain" description="Polymerase/histidinol phosphatase N-terminal" evidence="7">
    <location>
        <begin position="8"/>
        <end position="75"/>
    </location>
</feature>
<dbReference type="Proteomes" id="UP001200430">
    <property type="component" value="Unassembled WGS sequence"/>
</dbReference>
<dbReference type="Gene3D" id="3.20.20.140">
    <property type="entry name" value="Metal-dependent hydrolases"/>
    <property type="match status" value="1"/>
</dbReference>
<comment type="caution">
    <text evidence="8">The sequence shown here is derived from an EMBL/GenBank/DDBJ whole genome shotgun (WGS) entry which is preliminary data.</text>
</comment>
<dbReference type="InterPro" id="IPR029460">
    <property type="entry name" value="DNAPol_HHH"/>
</dbReference>
<evidence type="ECO:0000313" key="9">
    <source>
        <dbReference type="Proteomes" id="UP001200430"/>
    </source>
</evidence>
<sequence length="1145" mass="128465">MTKEKNFVHLHVHTEYSLLDGAIRCKELARRAKEWDMPAVAISDHGVMYGVIEFYQACKDEGIKPIIGCEIYVAPEGIEEKRKENPINHLLLLAENDVGYHNLVKLVSIANTDGFYYKPRVDHDLLSRHSEGIIACSACLAGEIPQLLIAGEDDKALDRANLYRDIFGEDNFFLEIQYNHIPQQAVVNKGLIEMSRKHGFPLVATTDSHYMNEEDYDWHEILLCVGTNSTLDDPKRMSFETNDFYLRSAEEMWEIFGDDVPEALENTLKIAERCDVSFDLGTREYKLPQFDIPEGETLESFLEKSAFDGLKDRLKGAPLTEEYRRRLEYELSVINQMGFPGYFLIIADVIQACKERGIPIGPGRGSAAGSLVAYAMKITELDPIKYGLIFERFLNPERVTMPDIDTDVSDKGREDLLRYVVEKYGVENVSQIITFGRMKTKAAIKDVGRAMGIPYAEVDRVAKLVPDGVKSIADAISLTPDLKEIRDKDPKMRTLLESAAKIEGLARHCSQHAAGVVITPMPLTDLVPVRKIGENQVVTQFSMEPVERLGLVKMDFLGLQTLSILEEALENIKTNGKEPPNLNELPMDDQPTFKMLQAGDTLGVFQLESAGMRRLLKKMLPDSFEDVIAVLALYRPGPLESGMLDQYVECKHGRAMAHYLHPMLEDVLKETHGVILYQEQVMKCASTLAGYTLGGADLLRRAMGKKKVEVMNEQRAIFLSGAEKQGVDKAKADEIFDIIQKFAGYGFNKSHSAAYALISYQTAYLKAHYDREFMAAYLTSQIGSKKDVMAAYVREVRKSGIPVLPPDVNQSRSAFTAAENVIRFGLEAVGKVGAGAVEAIIKAREEGGLFKDLWDFLDRVDVHCLNKGVMENLIKAGAFDSISPNRRQLMESFPAMMDYALKRGCDGDQCSLFGEQEAAVHPDMVEVEDYDIQEKLEMEKSAIGMYISGHPFERHEERASRHVNCTISDLELWRSEKVSPCFAGMLVGSVEKYTKRGDPMGILRFEDCSGEIEAVCFPKPREGRPWLDIKPSLILGDPYLVRGSVQDRGGVNVLVNEVVPLKGDLAGVRRYAEISIREEAFRESFFREFLRILKGHPGDSSVLLRLEGDHERACVVLEDIRISPSSDLRKKLESLISSDLVALRI</sequence>
<evidence type="ECO:0000256" key="2">
    <source>
        <dbReference type="ARBA" id="ARBA00022679"/>
    </source>
</evidence>
<dbReference type="RefSeq" id="WP_236100060.1">
    <property type="nucleotide sequence ID" value="NZ_JAKGUD010000014.1"/>
</dbReference>
<keyword evidence="2 8" id="KW-0808">Transferase</keyword>
<reference evidence="8 9" key="1">
    <citation type="submission" date="2022-01" db="EMBL/GenBank/DDBJ databases">
        <title>Dethiosulfovibrio faecalis sp. nov., a novel proteolytic, non-sulfur-reducing bacterium isolated from a marine aquaculture solid waste bioreactor.</title>
        <authorList>
            <person name="Grabowski S."/>
            <person name="Apolinario E."/>
            <person name="Schneider N."/>
            <person name="Marshall C.W."/>
            <person name="Sowers K.R."/>
        </authorList>
    </citation>
    <scope>NUCLEOTIDE SEQUENCE [LARGE SCALE GENOMIC DNA]</scope>
    <source>
        <strain evidence="8 9">DSM 12537</strain>
    </source>
</reference>
<dbReference type="Gene3D" id="1.10.150.870">
    <property type="match status" value="1"/>
</dbReference>
<dbReference type="InterPro" id="IPR011708">
    <property type="entry name" value="DNA_pol3_alpha_NTPase_dom"/>
</dbReference>
<dbReference type="InterPro" id="IPR004013">
    <property type="entry name" value="PHP_dom"/>
</dbReference>
<dbReference type="EC" id="2.7.7.7" evidence="1"/>
<keyword evidence="4" id="KW-0235">DNA replication</keyword>
<accession>A0ABS9EUC2</accession>
<dbReference type="InterPro" id="IPR003141">
    <property type="entry name" value="Pol/His_phosphatase_N"/>
</dbReference>
<dbReference type="InterPro" id="IPR040982">
    <property type="entry name" value="DNA_pol3_finger"/>
</dbReference>
<evidence type="ECO:0000256" key="3">
    <source>
        <dbReference type="ARBA" id="ARBA00022695"/>
    </source>
</evidence>
<dbReference type="Pfam" id="PF02811">
    <property type="entry name" value="PHP"/>
    <property type="match status" value="1"/>
</dbReference>
<keyword evidence="9" id="KW-1185">Reference proteome</keyword>
<dbReference type="CDD" id="cd04485">
    <property type="entry name" value="DnaE_OBF"/>
    <property type="match status" value="1"/>
</dbReference>
<proteinExistence type="predicted"/>
<comment type="catalytic activity">
    <reaction evidence="6">
        <text>DNA(n) + a 2'-deoxyribonucleoside 5'-triphosphate = DNA(n+1) + diphosphate</text>
        <dbReference type="Rhea" id="RHEA:22508"/>
        <dbReference type="Rhea" id="RHEA-COMP:17339"/>
        <dbReference type="Rhea" id="RHEA-COMP:17340"/>
        <dbReference type="ChEBI" id="CHEBI:33019"/>
        <dbReference type="ChEBI" id="CHEBI:61560"/>
        <dbReference type="ChEBI" id="CHEBI:173112"/>
        <dbReference type="EC" id="2.7.7.7"/>
    </reaction>
</comment>
<keyword evidence="3 8" id="KW-0548">Nucleotidyltransferase</keyword>
<dbReference type="NCBIfam" id="NF005298">
    <property type="entry name" value="PRK06826.1"/>
    <property type="match status" value="1"/>
</dbReference>
<protein>
    <recommendedName>
        <fullName evidence="1">DNA-directed DNA polymerase</fullName>
        <ecNumber evidence="1">2.7.7.7</ecNumber>
    </recommendedName>
</protein>
<evidence type="ECO:0000259" key="7">
    <source>
        <dbReference type="SMART" id="SM00481"/>
    </source>
</evidence>
<dbReference type="SMART" id="SM00481">
    <property type="entry name" value="POLIIIAc"/>
    <property type="match status" value="1"/>
</dbReference>
<evidence type="ECO:0000313" key="8">
    <source>
        <dbReference type="EMBL" id="MCF4143358.1"/>
    </source>
</evidence>
<gene>
    <name evidence="8" type="primary">dnaE</name>
    <name evidence="8" type="ORF">L2W38_11100</name>
</gene>
<dbReference type="InterPro" id="IPR041931">
    <property type="entry name" value="DNA_pol3_alpha_thumb_dom"/>
</dbReference>
<dbReference type="InterPro" id="IPR016195">
    <property type="entry name" value="Pol/histidinol_Pase-like"/>
</dbReference>
<dbReference type="CDD" id="cd12113">
    <property type="entry name" value="PHP_PolIIIA_DnaE3"/>
    <property type="match status" value="1"/>
</dbReference>
<dbReference type="Gene3D" id="1.10.10.1600">
    <property type="entry name" value="Bacterial DNA polymerase III alpha subunit, thumb domain"/>
    <property type="match status" value="1"/>
</dbReference>
<dbReference type="Pfam" id="PF17657">
    <property type="entry name" value="DNA_pol3_finger"/>
    <property type="match status" value="1"/>
</dbReference>
<evidence type="ECO:0000256" key="4">
    <source>
        <dbReference type="ARBA" id="ARBA00022705"/>
    </source>
</evidence>
<dbReference type="EMBL" id="JAKGUD010000014">
    <property type="protein sequence ID" value="MCF4143358.1"/>
    <property type="molecule type" value="Genomic_DNA"/>
</dbReference>
<dbReference type="SUPFAM" id="SSF89550">
    <property type="entry name" value="PHP domain-like"/>
    <property type="match status" value="1"/>
</dbReference>
<organism evidence="8 9">
    <name type="scientific">Dethiosulfovibrio marinus</name>
    <dbReference type="NCBI Taxonomy" id="133532"/>
    <lineage>
        <taxon>Bacteria</taxon>
        <taxon>Thermotogati</taxon>
        <taxon>Synergistota</taxon>
        <taxon>Synergistia</taxon>
        <taxon>Synergistales</taxon>
        <taxon>Dethiosulfovibrionaceae</taxon>
        <taxon>Dethiosulfovibrio</taxon>
    </lineage>
</organism>
<evidence type="ECO:0000256" key="1">
    <source>
        <dbReference type="ARBA" id="ARBA00012417"/>
    </source>
</evidence>
<dbReference type="Pfam" id="PF07733">
    <property type="entry name" value="DNA_pol3_alpha"/>
    <property type="match status" value="1"/>
</dbReference>
<evidence type="ECO:0000256" key="5">
    <source>
        <dbReference type="ARBA" id="ARBA00022932"/>
    </source>
</evidence>
<dbReference type="Pfam" id="PF14579">
    <property type="entry name" value="HHH_6"/>
    <property type="match status" value="1"/>
</dbReference>
<keyword evidence="5" id="KW-0239">DNA-directed DNA polymerase</keyword>
<dbReference type="InterPro" id="IPR004805">
    <property type="entry name" value="DnaE2/DnaE/PolC"/>
</dbReference>
<dbReference type="PANTHER" id="PTHR32294">
    <property type="entry name" value="DNA POLYMERASE III SUBUNIT ALPHA"/>
    <property type="match status" value="1"/>
</dbReference>